<organism evidence="2 3">
    <name type="scientific">Escherichia coli</name>
    <dbReference type="NCBI Taxonomy" id="562"/>
    <lineage>
        <taxon>Bacteria</taxon>
        <taxon>Pseudomonadati</taxon>
        <taxon>Pseudomonadota</taxon>
        <taxon>Gammaproteobacteria</taxon>
        <taxon>Enterobacterales</taxon>
        <taxon>Enterobacteriaceae</taxon>
        <taxon>Escherichia</taxon>
    </lineage>
</organism>
<dbReference type="AlphaFoldDB" id="A0A377BD73"/>
<protein>
    <recommendedName>
        <fullName evidence="4">Phage protein</fullName>
    </recommendedName>
</protein>
<accession>A0A377BD73</accession>
<evidence type="ECO:0000313" key="2">
    <source>
        <dbReference type="EMBL" id="STL59202.1"/>
    </source>
</evidence>
<dbReference type="EMBL" id="UGET01000001">
    <property type="protein sequence ID" value="STL59202.1"/>
    <property type="molecule type" value="Genomic_DNA"/>
</dbReference>
<gene>
    <name evidence="2" type="ORF">NCTC13148_00073</name>
</gene>
<evidence type="ECO:0000256" key="1">
    <source>
        <dbReference type="SAM" id="MobiDB-lite"/>
    </source>
</evidence>
<name>A0A377BD73_ECOLX</name>
<feature type="compositionally biased region" description="Basic and acidic residues" evidence="1">
    <location>
        <begin position="1"/>
        <end position="12"/>
    </location>
</feature>
<reference evidence="2 3" key="1">
    <citation type="submission" date="2018-06" db="EMBL/GenBank/DDBJ databases">
        <authorList>
            <consortium name="Pathogen Informatics"/>
            <person name="Doyle S."/>
        </authorList>
    </citation>
    <scope>NUCLEOTIDE SEQUENCE [LARGE SCALE GENOMIC DNA]</scope>
    <source>
        <strain evidence="2 3">NCTC13148</strain>
    </source>
</reference>
<evidence type="ECO:0008006" key="4">
    <source>
        <dbReference type="Google" id="ProtNLM"/>
    </source>
</evidence>
<sequence>MNMDKTERERMLARRRQARRRERLRNEGVSVTVTLTHDEAAQLEELRQVRRMGKQPYSPNEFFQLLLIRNWQQWEKEKAALGTCQHCGKSKAGGGCGGEFQKETYRCWLAQDANALNL</sequence>
<proteinExistence type="predicted"/>
<dbReference type="Proteomes" id="UP000254255">
    <property type="component" value="Unassembled WGS sequence"/>
</dbReference>
<feature type="region of interest" description="Disordered" evidence="1">
    <location>
        <begin position="1"/>
        <end position="20"/>
    </location>
</feature>
<evidence type="ECO:0000313" key="3">
    <source>
        <dbReference type="Proteomes" id="UP000254255"/>
    </source>
</evidence>